<evidence type="ECO:0000256" key="1">
    <source>
        <dbReference type="SAM" id="SignalP"/>
    </source>
</evidence>
<sequence>MMIRTLRVIAKGALSITLAGAAFHGVVGAAHDNTSMALSHPSVVSAAPVGWPDDGDVVRPANATGDSLVGWPDDDAWGE</sequence>
<keyword evidence="3" id="KW-1185">Reference proteome</keyword>
<protein>
    <submittedName>
        <fullName evidence="2">Uncharacterized protein</fullName>
    </submittedName>
</protein>
<feature type="chain" id="PRO_5032691136" evidence="1">
    <location>
        <begin position="30"/>
        <end position="79"/>
    </location>
</feature>
<dbReference type="AlphaFoldDB" id="A0A839N6F8"/>
<dbReference type="RefSeq" id="WP_183321656.1">
    <property type="nucleotide sequence ID" value="NZ_JACHVQ010000002.1"/>
</dbReference>
<evidence type="ECO:0000313" key="3">
    <source>
        <dbReference type="Proteomes" id="UP000559182"/>
    </source>
</evidence>
<reference evidence="2 3" key="1">
    <citation type="submission" date="2020-08" db="EMBL/GenBank/DDBJ databases">
        <title>Sequencing the genomes of 1000 actinobacteria strains.</title>
        <authorList>
            <person name="Klenk H.-P."/>
        </authorList>
    </citation>
    <scope>NUCLEOTIDE SEQUENCE [LARGE SCALE GENOMIC DNA]</scope>
    <source>
        <strain evidence="2 3">DSM 105369</strain>
    </source>
</reference>
<accession>A0A839N6F8</accession>
<evidence type="ECO:0000313" key="2">
    <source>
        <dbReference type="EMBL" id="MBB2893330.1"/>
    </source>
</evidence>
<keyword evidence="1" id="KW-0732">Signal</keyword>
<comment type="caution">
    <text evidence="2">The sequence shown here is derived from an EMBL/GenBank/DDBJ whole genome shotgun (WGS) entry which is preliminary data.</text>
</comment>
<proteinExistence type="predicted"/>
<gene>
    <name evidence="2" type="ORF">FHU39_003348</name>
</gene>
<feature type="signal peptide" evidence="1">
    <location>
        <begin position="1"/>
        <end position="29"/>
    </location>
</feature>
<name>A0A839N6F8_9MICO</name>
<dbReference type="EMBL" id="JACHVQ010000002">
    <property type="protein sequence ID" value="MBB2893330.1"/>
    <property type="molecule type" value="Genomic_DNA"/>
</dbReference>
<dbReference type="Proteomes" id="UP000559182">
    <property type="component" value="Unassembled WGS sequence"/>
</dbReference>
<organism evidence="2 3">
    <name type="scientific">Flexivirga oryzae</name>
    <dbReference type="NCBI Taxonomy" id="1794944"/>
    <lineage>
        <taxon>Bacteria</taxon>
        <taxon>Bacillati</taxon>
        <taxon>Actinomycetota</taxon>
        <taxon>Actinomycetes</taxon>
        <taxon>Micrococcales</taxon>
        <taxon>Dermacoccaceae</taxon>
        <taxon>Flexivirga</taxon>
    </lineage>
</organism>